<dbReference type="STRING" id="1858805.M5FUM2"/>
<dbReference type="SUPFAM" id="SSF49758">
    <property type="entry name" value="Calpain large subunit, middle domain (domain III)"/>
    <property type="match status" value="1"/>
</dbReference>
<proteinExistence type="predicted"/>
<sequence length="145" mass="15883">FSQWVEGVFTSATAGGNAWYPTFMRNPQYALDVKLAADCALNTNNSKLRLSVHGSKDLPLHVQIVWGGGVRVFEQVVKDSGTYNYGFGLCEVAVKQGTYTVIVSSFEPGVLGQYKLQVECADPFEIKPIPQEGAGMFSKRVTGLW</sequence>
<evidence type="ECO:0008006" key="6">
    <source>
        <dbReference type="Google" id="ProtNLM"/>
    </source>
</evidence>
<dbReference type="PANTHER" id="PTHR46143:SF1">
    <property type="entry name" value="CALPAIN-7"/>
    <property type="match status" value="1"/>
</dbReference>
<dbReference type="InterPro" id="IPR051297">
    <property type="entry name" value="PalB/RIM13"/>
</dbReference>
<organism evidence="4 5">
    <name type="scientific">Dacryopinax primogenitus (strain DJM 731)</name>
    <name type="common">Brown rot fungus</name>
    <dbReference type="NCBI Taxonomy" id="1858805"/>
    <lineage>
        <taxon>Eukaryota</taxon>
        <taxon>Fungi</taxon>
        <taxon>Dikarya</taxon>
        <taxon>Basidiomycota</taxon>
        <taxon>Agaricomycotina</taxon>
        <taxon>Dacrymycetes</taxon>
        <taxon>Dacrymycetales</taxon>
        <taxon>Dacrymycetaceae</taxon>
        <taxon>Dacryopinax</taxon>
    </lineage>
</organism>
<dbReference type="HOGENOM" id="CLU_1791443_0_0_1"/>
<dbReference type="Gene3D" id="2.60.120.380">
    <property type="match status" value="1"/>
</dbReference>
<evidence type="ECO:0000313" key="4">
    <source>
        <dbReference type="EMBL" id="EJT96956.1"/>
    </source>
</evidence>
<dbReference type="PANTHER" id="PTHR46143">
    <property type="entry name" value="CALPAIN-7"/>
    <property type="match status" value="1"/>
</dbReference>
<name>M5FUM2_DACPD</name>
<keyword evidence="1" id="KW-0645">Protease</keyword>
<protein>
    <recommendedName>
        <fullName evidence="6">Peptidase C2 calpain domain-containing protein</fullName>
    </recommendedName>
</protein>
<dbReference type="InterPro" id="IPR036213">
    <property type="entry name" value="Calpain_III_sf"/>
</dbReference>
<dbReference type="GeneID" id="63690651"/>
<accession>M5FUM2</accession>
<evidence type="ECO:0000256" key="3">
    <source>
        <dbReference type="ARBA" id="ARBA00022807"/>
    </source>
</evidence>
<dbReference type="OrthoDB" id="167576at2759"/>
<dbReference type="RefSeq" id="XP_040623854.1">
    <property type="nucleotide sequence ID" value="XM_040775589.1"/>
</dbReference>
<keyword evidence="2" id="KW-0378">Hydrolase</keyword>
<evidence type="ECO:0000256" key="2">
    <source>
        <dbReference type="ARBA" id="ARBA00022801"/>
    </source>
</evidence>
<dbReference type="AlphaFoldDB" id="M5FUM2"/>
<gene>
    <name evidence="4" type="ORF">DACRYDRAFT_59843</name>
</gene>
<evidence type="ECO:0000256" key="1">
    <source>
        <dbReference type="ARBA" id="ARBA00022670"/>
    </source>
</evidence>
<keyword evidence="5" id="KW-1185">Reference proteome</keyword>
<keyword evidence="3" id="KW-0788">Thiol protease</keyword>
<dbReference type="Proteomes" id="UP000030653">
    <property type="component" value="Unassembled WGS sequence"/>
</dbReference>
<feature type="non-terminal residue" evidence="4">
    <location>
        <position position="1"/>
    </location>
</feature>
<reference evidence="4 5" key="1">
    <citation type="journal article" date="2012" name="Science">
        <title>The Paleozoic origin of enzymatic lignin decomposition reconstructed from 31 fungal genomes.</title>
        <authorList>
            <person name="Floudas D."/>
            <person name="Binder M."/>
            <person name="Riley R."/>
            <person name="Barry K."/>
            <person name="Blanchette R.A."/>
            <person name="Henrissat B."/>
            <person name="Martinez A.T."/>
            <person name="Otillar R."/>
            <person name="Spatafora J.W."/>
            <person name="Yadav J.S."/>
            <person name="Aerts A."/>
            <person name="Benoit I."/>
            <person name="Boyd A."/>
            <person name="Carlson A."/>
            <person name="Copeland A."/>
            <person name="Coutinho P.M."/>
            <person name="de Vries R.P."/>
            <person name="Ferreira P."/>
            <person name="Findley K."/>
            <person name="Foster B."/>
            <person name="Gaskell J."/>
            <person name="Glotzer D."/>
            <person name="Gorecki P."/>
            <person name="Heitman J."/>
            <person name="Hesse C."/>
            <person name="Hori C."/>
            <person name="Igarashi K."/>
            <person name="Jurgens J.A."/>
            <person name="Kallen N."/>
            <person name="Kersten P."/>
            <person name="Kohler A."/>
            <person name="Kuees U."/>
            <person name="Kumar T.K.A."/>
            <person name="Kuo A."/>
            <person name="LaButti K."/>
            <person name="Larrondo L.F."/>
            <person name="Lindquist E."/>
            <person name="Ling A."/>
            <person name="Lombard V."/>
            <person name="Lucas S."/>
            <person name="Lundell T."/>
            <person name="Martin R."/>
            <person name="McLaughlin D.J."/>
            <person name="Morgenstern I."/>
            <person name="Morin E."/>
            <person name="Murat C."/>
            <person name="Nagy L.G."/>
            <person name="Nolan M."/>
            <person name="Ohm R.A."/>
            <person name="Patyshakuliyeva A."/>
            <person name="Rokas A."/>
            <person name="Ruiz-Duenas F.J."/>
            <person name="Sabat G."/>
            <person name="Salamov A."/>
            <person name="Samejima M."/>
            <person name="Schmutz J."/>
            <person name="Slot J.C."/>
            <person name="St John F."/>
            <person name="Stenlid J."/>
            <person name="Sun H."/>
            <person name="Sun S."/>
            <person name="Syed K."/>
            <person name="Tsang A."/>
            <person name="Wiebenga A."/>
            <person name="Young D."/>
            <person name="Pisabarro A."/>
            <person name="Eastwood D.C."/>
            <person name="Martin F."/>
            <person name="Cullen D."/>
            <person name="Grigoriev I.V."/>
            <person name="Hibbett D.S."/>
        </authorList>
    </citation>
    <scope>NUCLEOTIDE SEQUENCE [LARGE SCALE GENOMIC DNA]</scope>
    <source>
        <strain evidence="4 5">DJM-731 SS1</strain>
    </source>
</reference>
<dbReference type="EMBL" id="JH795879">
    <property type="protein sequence ID" value="EJT96956.1"/>
    <property type="molecule type" value="Genomic_DNA"/>
</dbReference>
<evidence type="ECO:0000313" key="5">
    <source>
        <dbReference type="Proteomes" id="UP000030653"/>
    </source>
</evidence>
<dbReference type="GO" id="GO:0006508">
    <property type="term" value="P:proteolysis"/>
    <property type="evidence" value="ECO:0007669"/>
    <property type="project" value="UniProtKB-KW"/>
</dbReference>
<dbReference type="GO" id="GO:0004197">
    <property type="term" value="F:cysteine-type endopeptidase activity"/>
    <property type="evidence" value="ECO:0007669"/>
    <property type="project" value="TreeGrafter"/>
</dbReference>